<dbReference type="EMBL" id="VOAH01000001">
    <property type="protein sequence ID" value="TVP41647.1"/>
    <property type="molecule type" value="Genomic_DNA"/>
</dbReference>
<name>A0A557SYG2_9ARCH</name>
<proteinExistence type="predicted"/>
<protein>
    <submittedName>
        <fullName evidence="2">Uncharacterized protein</fullName>
    </submittedName>
</protein>
<gene>
    <name evidence="2" type="ORF">NARC_10053</name>
</gene>
<keyword evidence="1" id="KW-1133">Transmembrane helix</keyword>
<keyword evidence="3" id="KW-1185">Reference proteome</keyword>
<dbReference type="AlphaFoldDB" id="A0A557SYG2"/>
<keyword evidence="1" id="KW-0472">Membrane</keyword>
<evidence type="ECO:0000256" key="1">
    <source>
        <dbReference type="SAM" id="Phobius"/>
    </source>
</evidence>
<evidence type="ECO:0000313" key="2">
    <source>
        <dbReference type="EMBL" id="TVP41647.1"/>
    </source>
</evidence>
<sequence>MSFSLNTYFDKVWWISYLLLTLNFIIAIPIPYNNNIGMEINHIVIPLPSGVITAPKMIIIKSAYLKFFIQNWRLTRPLAERINITSGNWKEIPNAMKNCSTKLMKSEMFRNVRTPIDCPY</sequence>
<comment type="caution">
    <text evidence="2">The sequence shown here is derived from an EMBL/GenBank/DDBJ whole genome shotgun (WGS) entry which is preliminary data.</text>
</comment>
<accession>A0A557SYG2</accession>
<dbReference type="Proteomes" id="UP000315289">
    <property type="component" value="Unassembled WGS sequence"/>
</dbReference>
<feature type="transmembrane region" description="Helical" evidence="1">
    <location>
        <begin position="12"/>
        <end position="32"/>
    </location>
</feature>
<evidence type="ECO:0000313" key="3">
    <source>
        <dbReference type="Proteomes" id="UP000315289"/>
    </source>
</evidence>
<reference evidence="2 3" key="1">
    <citation type="journal article" date="2019" name="Front. Microbiol.">
        <title>Ammonia Oxidation by the Arctic Terrestrial Thaumarchaeote Candidatus Nitrosocosmicus arcticus Is Stimulated by Increasing Temperatures.</title>
        <authorList>
            <person name="Alves R.J.E."/>
            <person name="Kerou M."/>
            <person name="Zappe A."/>
            <person name="Bittner R."/>
            <person name="Abby S.S."/>
            <person name="Schmidt H.A."/>
            <person name="Pfeifer K."/>
            <person name="Schleper C."/>
        </authorList>
    </citation>
    <scope>NUCLEOTIDE SEQUENCE [LARGE SCALE GENOMIC DNA]</scope>
    <source>
        <strain evidence="2 3">Kfb</strain>
    </source>
</reference>
<keyword evidence="1" id="KW-0812">Transmembrane</keyword>
<organism evidence="2 3">
    <name type="scientific">Candidatus Nitrosocosmicus arcticus</name>
    <dbReference type="NCBI Taxonomy" id="2035267"/>
    <lineage>
        <taxon>Archaea</taxon>
        <taxon>Nitrososphaerota</taxon>
        <taxon>Nitrososphaeria</taxon>
        <taxon>Nitrososphaerales</taxon>
        <taxon>Nitrososphaeraceae</taxon>
        <taxon>Candidatus Nitrosocosmicus</taxon>
    </lineage>
</organism>